<dbReference type="InterPro" id="IPR025263">
    <property type="entry name" value="YhdP_central"/>
</dbReference>
<dbReference type="Proteomes" id="UP001595904">
    <property type="component" value="Unassembled WGS sequence"/>
</dbReference>
<keyword evidence="1" id="KW-1133">Transmembrane helix</keyword>
<evidence type="ECO:0000256" key="1">
    <source>
        <dbReference type="SAM" id="Phobius"/>
    </source>
</evidence>
<dbReference type="PANTHER" id="PTHR38690">
    <property type="entry name" value="PROTEASE-RELATED"/>
    <property type="match status" value="1"/>
</dbReference>
<reference evidence="4" key="1">
    <citation type="journal article" date="2019" name="Int. J. Syst. Evol. Microbiol.">
        <title>The Global Catalogue of Microorganisms (GCM) 10K type strain sequencing project: providing services to taxonomists for standard genome sequencing and annotation.</title>
        <authorList>
            <consortium name="The Broad Institute Genomics Platform"/>
            <consortium name="The Broad Institute Genome Sequencing Center for Infectious Disease"/>
            <person name="Wu L."/>
            <person name="Ma J."/>
        </authorList>
    </citation>
    <scope>NUCLEOTIDE SEQUENCE [LARGE SCALE GENOMIC DNA]</scope>
    <source>
        <strain evidence="4">CGMCC 1.10759</strain>
    </source>
</reference>
<dbReference type="PANTHER" id="PTHR38690:SF1">
    <property type="entry name" value="PROTEASE"/>
    <property type="match status" value="1"/>
</dbReference>
<dbReference type="Pfam" id="PF13116">
    <property type="entry name" value="YhdP"/>
    <property type="match status" value="1"/>
</dbReference>
<feature type="transmembrane region" description="Helical" evidence="1">
    <location>
        <begin position="12"/>
        <end position="34"/>
    </location>
</feature>
<keyword evidence="1" id="KW-0812">Transmembrane</keyword>
<proteinExistence type="predicted"/>
<evidence type="ECO:0000259" key="2">
    <source>
        <dbReference type="Pfam" id="PF13116"/>
    </source>
</evidence>
<keyword evidence="4" id="KW-1185">Reference proteome</keyword>
<protein>
    <submittedName>
        <fullName evidence="3">YhdP family protein</fullName>
    </submittedName>
</protein>
<accession>A0ABV8SLB6</accession>
<evidence type="ECO:0000313" key="3">
    <source>
        <dbReference type="EMBL" id="MFC4308317.1"/>
    </source>
</evidence>
<keyword evidence="1" id="KW-0472">Membrane</keyword>
<comment type="caution">
    <text evidence="3">The sequence shown here is derived from an EMBL/GenBank/DDBJ whole genome shotgun (WGS) entry which is preliminary data.</text>
</comment>
<dbReference type="InterPro" id="IPR011836">
    <property type="entry name" value="YhdP"/>
</dbReference>
<dbReference type="RefSeq" id="WP_380595418.1">
    <property type="nucleotide sequence ID" value="NZ_JBHSDU010000002.1"/>
</dbReference>
<name>A0ABV8SLB6_9GAMM</name>
<gene>
    <name evidence="3" type="ORF">ACFPN2_04410</name>
</gene>
<dbReference type="NCBIfam" id="TIGR02099">
    <property type="entry name" value="YhdP family protein"/>
    <property type="match status" value="1"/>
</dbReference>
<evidence type="ECO:0000313" key="4">
    <source>
        <dbReference type="Proteomes" id="UP001595904"/>
    </source>
</evidence>
<organism evidence="3 4">
    <name type="scientific">Steroidobacter flavus</name>
    <dbReference type="NCBI Taxonomy" id="1842136"/>
    <lineage>
        <taxon>Bacteria</taxon>
        <taxon>Pseudomonadati</taxon>
        <taxon>Pseudomonadota</taxon>
        <taxon>Gammaproteobacteria</taxon>
        <taxon>Steroidobacterales</taxon>
        <taxon>Steroidobacteraceae</taxon>
        <taxon>Steroidobacter</taxon>
    </lineage>
</organism>
<sequence>MSSRPRKILKWLLGTLIVLAMLVGLLFATFGFIVGRVPEYRVQLQDWIGERSGLIVEFRSLSARLRLYGPELVFNDAAVRTPDRTRTLFVARRGSVGFDLWTSLVNGRLTGGRFSLEAPEIALIRTTEGKIQLLGQSALPEREIKPISLEQLPTGRFVVHDAVVSFRDAITGRGPWSLSGVSFELKRSTDSMDLKGMASLPRTLGEELKFSATAEGTLENSSKLLSTFNVEGQKLDLAGWADLLPDAWPAPESGHGALRVSGTLRGAELLQLSAAVDVGQLTTELPVWTIPLPKAAPLVPYVSDSDPPPPPKPTPKYPIEPEPAVVAEESAPAPQILSYSRLAFALNAQKADNQWSVTLSDVDAIRSDSSWQAKKIAARWSRNDQGMLKVSGEADRIVLANIWPWLVYAPESETLARVRAMQTRGALTDVKFSFARTAPDVPVTYSLETKLDNIGFEPVLQTPGVTGVTGSLDINDHAGQLKLASKVIEFSLPRTFRDVLVASSAEGVVSWQRSDAGLVVSTDQFRVQGDDGRAVARMHLTLPSDGTSPIMDLFAQGEDLKVGSTHKYLPADKLGPKTLEWFDHALIDGRIATAEFTYKGPMRQFPFRKNEGTFLARAQVQNALFDYQEGWQPARDLMAEVEFRNQGMRVHATSAMIGDLRMTQATADIPDFRQNELSIKAAAASDLDAGLAFVKGSPIGPRLGETFARLGGRGSMTADVRLELPLKNLDNRKIDVTARFADATVTMQKVSAPVQSLTGELTVKNSLIAQADLKGRFLGGPLSVKIEQQNANASQLNALGHAEATELHSLFSLPATVKLSGASDYHVSMPIASGDSEAAQRRNIKIDSDLRGLGIALPEPIGKGMADSRPLQVALDIDDEQLVSRTSYGDVRALIRLRSSDDGWTLDRGGVRADAIAPALPGHRGFRIEGNVQRFVLDDWLALRGPDPAPGTAAARNDDGPKLSDYLQAANVRVADFQMFGYRFADLRGLLQSTQSGWRVDVSGDSATGQVLIPESFTGTQPLRATMERLVINKVQNEEQGGAANKDDDEDLDPRNLPNMQIYVGSLLLGTRTVGAVDLKATRVPQGIRFDSATVLAESVRAEAQGEWLKTVDGPRSTLDASIESKDVAATLKALNYTPFLEAKRGAITADLAWNGGYDSNILEHASGAIRIEAETGQIVNLQPGAGRVLGLFSVGALPRRLALDFSDLTEKGLAFDTVRGDFELRDGNAYTNNLLLRGPAAEIGIAGRTGLGTRDYDQTAVVTGNLGASLPVAGALAGGPVVGAAVLLFSQVFKEPLKGITRGYYRITGPWDAPVVERVDAADAKAEVTGD</sequence>
<dbReference type="EMBL" id="JBHSDU010000002">
    <property type="protein sequence ID" value="MFC4308317.1"/>
    <property type="molecule type" value="Genomic_DNA"/>
</dbReference>
<feature type="domain" description="YhdP central" evidence="2">
    <location>
        <begin position="6"/>
        <end position="1317"/>
    </location>
</feature>